<dbReference type="InParanoid" id="I7MFV8"/>
<gene>
    <name evidence="1" type="ORF">TTHERM_00691210</name>
</gene>
<dbReference type="KEGG" id="tet:TTHERM_00691210"/>
<evidence type="ECO:0000313" key="1">
    <source>
        <dbReference type="EMBL" id="EAR84423.3"/>
    </source>
</evidence>
<dbReference type="EMBL" id="GG662490">
    <property type="protein sequence ID" value="EAR84423.3"/>
    <property type="molecule type" value="Genomic_DNA"/>
</dbReference>
<dbReference type="Proteomes" id="UP000009168">
    <property type="component" value="Unassembled WGS sequence"/>
</dbReference>
<dbReference type="RefSeq" id="XP_001032086.3">
    <property type="nucleotide sequence ID" value="XM_001032086.3"/>
</dbReference>
<keyword evidence="2" id="KW-1185">Reference proteome</keyword>
<name>I7MFV8_TETTS</name>
<reference evidence="2" key="1">
    <citation type="journal article" date="2006" name="PLoS Biol.">
        <title>Macronuclear genome sequence of the ciliate Tetrahymena thermophila, a model eukaryote.</title>
        <authorList>
            <person name="Eisen J.A."/>
            <person name="Coyne R.S."/>
            <person name="Wu M."/>
            <person name="Wu D."/>
            <person name="Thiagarajan M."/>
            <person name="Wortman J.R."/>
            <person name="Badger J.H."/>
            <person name="Ren Q."/>
            <person name="Amedeo P."/>
            <person name="Jones K.M."/>
            <person name="Tallon L.J."/>
            <person name="Delcher A.L."/>
            <person name="Salzberg S.L."/>
            <person name="Silva J.C."/>
            <person name="Haas B.J."/>
            <person name="Majoros W.H."/>
            <person name="Farzad M."/>
            <person name="Carlton J.M."/>
            <person name="Smith R.K. Jr."/>
            <person name="Garg J."/>
            <person name="Pearlman R.E."/>
            <person name="Karrer K.M."/>
            <person name="Sun L."/>
            <person name="Manning G."/>
            <person name="Elde N.C."/>
            <person name="Turkewitz A.P."/>
            <person name="Asai D.J."/>
            <person name="Wilkes D.E."/>
            <person name="Wang Y."/>
            <person name="Cai H."/>
            <person name="Collins K."/>
            <person name="Stewart B.A."/>
            <person name="Lee S.R."/>
            <person name="Wilamowska K."/>
            <person name="Weinberg Z."/>
            <person name="Ruzzo W.L."/>
            <person name="Wloga D."/>
            <person name="Gaertig J."/>
            <person name="Frankel J."/>
            <person name="Tsao C.-C."/>
            <person name="Gorovsky M.A."/>
            <person name="Keeling P.J."/>
            <person name="Waller R.F."/>
            <person name="Patron N.J."/>
            <person name="Cherry J.M."/>
            <person name="Stover N.A."/>
            <person name="Krieger C.J."/>
            <person name="del Toro C."/>
            <person name="Ryder H.F."/>
            <person name="Williamson S.C."/>
            <person name="Barbeau R.A."/>
            <person name="Hamilton E.P."/>
            <person name="Orias E."/>
        </authorList>
    </citation>
    <scope>NUCLEOTIDE SEQUENCE [LARGE SCALE GENOMIC DNA]</scope>
    <source>
        <strain evidence="2">SB210</strain>
    </source>
</reference>
<dbReference type="eggNOG" id="ENOG502T3P7">
    <property type="taxonomic scope" value="Eukaryota"/>
</dbReference>
<evidence type="ECO:0000313" key="2">
    <source>
        <dbReference type="Proteomes" id="UP000009168"/>
    </source>
</evidence>
<sequence>MINERSLNDFIERYQKLKDLKGEEEADDIFENKIENLKRYLLESQDLLQQTVNTVEGNTQAASLSNSTSDEIVNYALRNESHYYCPHVEEVLSSYLFKINSRTYQKAQEPKVQSGGLPYANQDKVIEIEMYKQVNKDLKIQPCGDEGIYATIDKQMPNICIHEKREMFSENFSNRVGTKQEVRFLAFKPGMLESELGVAYLDLTNTGNINKAGEQSGMVVESLSVQHNIVASSSVDWGYQ</sequence>
<accession>I7MFV8</accession>
<organism evidence="1 2">
    <name type="scientific">Tetrahymena thermophila (strain SB210)</name>
    <dbReference type="NCBI Taxonomy" id="312017"/>
    <lineage>
        <taxon>Eukaryota</taxon>
        <taxon>Sar</taxon>
        <taxon>Alveolata</taxon>
        <taxon>Ciliophora</taxon>
        <taxon>Intramacronucleata</taxon>
        <taxon>Oligohymenophorea</taxon>
        <taxon>Hymenostomatida</taxon>
        <taxon>Tetrahymenina</taxon>
        <taxon>Tetrahymenidae</taxon>
        <taxon>Tetrahymena</taxon>
    </lineage>
</organism>
<dbReference type="GeneID" id="7833842"/>
<protein>
    <submittedName>
        <fullName evidence="1">Uncharacterized protein</fullName>
    </submittedName>
</protein>
<dbReference type="AlphaFoldDB" id="I7MFV8"/>
<proteinExistence type="predicted"/>